<feature type="region of interest" description="Disordered" evidence="1">
    <location>
        <begin position="587"/>
        <end position="614"/>
    </location>
</feature>
<dbReference type="Pfam" id="PF13306">
    <property type="entry name" value="LRR_5"/>
    <property type="match status" value="1"/>
</dbReference>
<accession>A0A8S5LI66</accession>
<dbReference type="EMBL" id="BK015854">
    <property type="protein sequence ID" value="DAD69686.1"/>
    <property type="molecule type" value="Genomic_DNA"/>
</dbReference>
<dbReference type="InterPro" id="IPR053139">
    <property type="entry name" value="Surface_bspA-like"/>
</dbReference>
<dbReference type="SUPFAM" id="SSF52058">
    <property type="entry name" value="L domain-like"/>
    <property type="match status" value="1"/>
</dbReference>
<sequence>MLTIIQGNDTTVSVLLHSQSLTLPDNEGKSYVERSKIDLSQAKDISVRLIPYMRWRPITPSFEVKGSTIIIHYPASVQRPGKWDVEITFLTPEGGGYRQNRVRQSFAEVIGRTKGANSPEAYVITVDVAQAVQGAKGDPGDKGDPGKSSYELAQEEEGFTGTKQEYLKSLHGAPGKDLYQAAVERGYKGSFDDFLETQKGAPGAPGKSNYERAKELEGFQGTELEYLASLHGAPGEGIYKMAVRKGFVGSEEAYLKSQKGKDAYDDYLETTTDNPKKSRGEWAAINAITTQYLYRINKGTEALMNEQTMSADQLMELERHRRDIINALRSKGAQVSDDDGLEALGAKIGALSIYVPIIFRSQQFIEWKETSFPTMQLYESYRPADLSYCFARNPFLTKIPEVRGIENAANISNLANSCSSLTNVSLPVLPTVQSAESAFSGCSALATATIGSMPKVTSVNSFFQSCQSLETATIGSMPKTANTNLMCYNCTSLKSISLDLSGGEITSSEHMFNGCSKLTAVTGVIDLTRSQRTGNMFGGCSSLEEVRIKGLKTDLDLSACVSLSTESVKYLVDNLQQTAGKSISLPRSWQQEHTTEARDNAKAASQKGFTLNFR</sequence>
<organism evidence="2">
    <name type="scientific">Myoviridae sp. ctFCq8</name>
    <dbReference type="NCBI Taxonomy" id="2827605"/>
    <lineage>
        <taxon>Viruses</taxon>
        <taxon>Duplodnaviria</taxon>
        <taxon>Heunggongvirae</taxon>
        <taxon>Uroviricota</taxon>
        <taxon>Caudoviricetes</taxon>
    </lineage>
</organism>
<name>A0A8S5LI66_9CAUD</name>
<dbReference type="Gene3D" id="3.80.10.10">
    <property type="entry name" value="Ribonuclease Inhibitor"/>
    <property type="match status" value="1"/>
</dbReference>
<dbReference type="InterPro" id="IPR032675">
    <property type="entry name" value="LRR_dom_sf"/>
</dbReference>
<dbReference type="PANTHER" id="PTHR45661">
    <property type="entry name" value="SURFACE ANTIGEN"/>
    <property type="match status" value="1"/>
</dbReference>
<proteinExistence type="predicted"/>
<evidence type="ECO:0000313" key="2">
    <source>
        <dbReference type="EMBL" id="DAD69686.1"/>
    </source>
</evidence>
<reference evidence="2" key="1">
    <citation type="journal article" date="2021" name="Proc. Natl. Acad. Sci. U.S.A.">
        <title>A Catalog of Tens of Thousands of Viruses from Human Metagenomes Reveals Hidden Associations with Chronic Diseases.</title>
        <authorList>
            <person name="Tisza M.J."/>
            <person name="Buck C.B."/>
        </authorList>
    </citation>
    <scope>NUCLEOTIDE SEQUENCE</scope>
    <source>
        <strain evidence="2">CtFCq8</strain>
    </source>
</reference>
<evidence type="ECO:0000256" key="1">
    <source>
        <dbReference type="SAM" id="MobiDB-lite"/>
    </source>
</evidence>
<dbReference type="InterPro" id="IPR026906">
    <property type="entry name" value="LRR_5"/>
</dbReference>
<dbReference type="PANTHER" id="PTHR45661:SF3">
    <property type="entry name" value="IG-LIKE DOMAIN-CONTAINING PROTEIN"/>
    <property type="match status" value="1"/>
</dbReference>
<protein>
    <submittedName>
        <fullName evidence="2">Tail sheath protein</fullName>
    </submittedName>
</protein>